<accession>A0A7D4ABF0</accession>
<gene>
    <name evidence="1" type="ORF">ACTIVE_7760</name>
</gene>
<organism evidence="1 2">
    <name type="scientific">Actinomadura verrucosospora</name>
    <dbReference type="NCBI Taxonomy" id="46165"/>
    <lineage>
        <taxon>Bacteria</taxon>
        <taxon>Bacillati</taxon>
        <taxon>Actinomycetota</taxon>
        <taxon>Actinomycetes</taxon>
        <taxon>Streptosporangiales</taxon>
        <taxon>Thermomonosporaceae</taxon>
        <taxon>Actinomadura</taxon>
    </lineage>
</organism>
<proteinExistence type="predicted"/>
<keyword evidence="2" id="KW-1185">Reference proteome</keyword>
<reference evidence="1 2" key="1">
    <citation type="submission" date="2020-05" db="EMBL/GenBank/DDBJ databases">
        <title>Actinomadura verrucosospora NRRL-B18236 (PFL_A860) Genome sequencing and assembly.</title>
        <authorList>
            <person name="Samborskyy M."/>
        </authorList>
    </citation>
    <scope>NUCLEOTIDE SEQUENCE [LARGE SCALE GENOMIC DNA]</scope>
    <source>
        <strain evidence="1 2">NRRL:B18236</strain>
    </source>
</reference>
<evidence type="ECO:0000313" key="1">
    <source>
        <dbReference type="EMBL" id="QKG26107.1"/>
    </source>
</evidence>
<dbReference type="EMBL" id="CP053892">
    <property type="protein sequence ID" value="QKG26107.1"/>
    <property type="molecule type" value="Genomic_DNA"/>
</dbReference>
<evidence type="ECO:0000313" key="2">
    <source>
        <dbReference type="Proteomes" id="UP000501240"/>
    </source>
</evidence>
<dbReference type="Proteomes" id="UP000501240">
    <property type="component" value="Chromosome"/>
</dbReference>
<name>A0A7D4ABF0_ACTVE</name>
<protein>
    <submittedName>
        <fullName evidence="1">XRE family transcriptional regulator</fullName>
    </submittedName>
</protein>
<sequence>MRTLRERARSGTPLWIPLRDPDRTCVAARGSDEGVGESMAAKTRKALVHCRALPKVDGVEIRLHDTVPYNSIFQADDDLLINPHAYGIAASRAPVLHVRRAEDGDMASTYLRASSAFELRRALDREGSGEHVKAIADQRIGSRIPEIRRTSHKKRVNVM</sequence>
<dbReference type="AlphaFoldDB" id="A0A7D4ABF0"/>